<accession>A0A183BVM3</accession>
<feature type="transmembrane region" description="Helical" evidence="1">
    <location>
        <begin position="78"/>
        <end position="103"/>
    </location>
</feature>
<keyword evidence="1" id="KW-0472">Membrane</keyword>
<feature type="transmembrane region" description="Helical" evidence="1">
    <location>
        <begin position="53"/>
        <end position="72"/>
    </location>
</feature>
<name>A0A183BVM3_GLOPA</name>
<feature type="transmembrane region" description="Helical" evidence="1">
    <location>
        <begin position="22"/>
        <end position="46"/>
    </location>
</feature>
<evidence type="ECO:0000313" key="2">
    <source>
        <dbReference type="Proteomes" id="UP000050741"/>
    </source>
</evidence>
<keyword evidence="2" id="KW-1185">Reference proteome</keyword>
<proteinExistence type="predicted"/>
<keyword evidence="1" id="KW-1133">Transmembrane helix</keyword>
<keyword evidence="1" id="KW-0812">Transmembrane</keyword>
<dbReference type="Proteomes" id="UP000050741">
    <property type="component" value="Unassembled WGS sequence"/>
</dbReference>
<organism evidence="2 3">
    <name type="scientific">Globodera pallida</name>
    <name type="common">Potato cyst nematode worm</name>
    <name type="synonym">Heterodera pallida</name>
    <dbReference type="NCBI Taxonomy" id="36090"/>
    <lineage>
        <taxon>Eukaryota</taxon>
        <taxon>Metazoa</taxon>
        <taxon>Ecdysozoa</taxon>
        <taxon>Nematoda</taxon>
        <taxon>Chromadorea</taxon>
        <taxon>Rhabditida</taxon>
        <taxon>Tylenchina</taxon>
        <taxon>Tylenchomorpha</taxon>
        <taxon>Tylenchoidea</taxon>
        <taxon>Heteroderidae</taxon>
        <taxon>Heteroderinae</taxon>
        <taxon>Globodera</taxon>
    </lineage>
</organism>
<reference evidence="2" key="1">
    <citation type="submission" date="2014-05" db="EMBL/GenBank/DDBJ databases">
        <title>The genome and life-stage specific transcriptomes of Globodera pallida elucidate key aspects of plant parasitism by a cyst nematode.</title>
        <authorList>
            <person name="Cotton J.A."/>
            <person name="Lilley C.J."/>
            <person name="Jones L.M."/>
            <person name="Kikuchi T."/>
            <person name="Reid A.J."/>
            <person name="Thorpe P."/>
            <person name="Tsai I.J."/>
            <person name="Beasley H."/>
            <person name="Blok V."/>
            <person name="Cock P.J.A."/>
            <person name="Van den Akker S.E."/>
            <person name="Holroyd N."/>
            <person name="Hunt M."/>
            <person name="Mantelin S."/>
            <person name="Naghra H."/>
            <person name="Pain A."/>
            <person name="Palomares-Rius J.E."/>
            <person name="Zarowiecki M."/>
            <person name="Berriman M."/>
            <person name="Jones J.T."/>
            <person name="Urwin P.E."/>
        </authorList>
    </citation>
    <scope>NUCLEOTIDE SEQUENCE [LARGE SCALE GENOMIC DNA]</scope>
    <source>
        <strain evidence="2">Lindley</strain>
    </source>
</reference>
<feature type="transmembrane region" description="Helical" evidence="1">
    <location>
        <begin position="124"/>
        <end position="146"/>
    </location>
</feature>
<protein>
    <submittedName>
        <fullName evidence="3">MARVEL domain-containing protein</fullName>
    </submittedName>
</protein>
<evidence type="ECO:0000313" key="3">
    <source>
        <dbReference type="WBParaSite" id="GPLIN_000466100"/>
    </source>
</evidence>
<evidence type="ECO:0000256" key="1">
    <source>
        <dbReference type="SAM" id="Phobius"/>
    </source>
</evidence>
<sequence>MVQTTTKVAEPAVVAASALKRALMYVAAIVLSVLHMLEAIDWFFGLSSSPSSWLGMLSVIKVCICLLVVYGQKECNPWLFVPCLILGVMEILARVTFTFEGYICVFHKSAKDYEGFDREYNRELCIFFLVYYAVSFLLSVWFYSIIVRGFSALREVESRRYRPHF</sequence>
<dbReference type="AlphaFoldDB" id="A0A183BVM3"/>
<dbReference type="WBParaSite" id="GPLIN_000466100">
    <property type="protein sequence ID" value="GPLIN_000466100"/>
    <property type="gene ID" value="GPLIN_000466100"/>
</dbReference>
<reference evidence="3" key="2">
    <citation type="submission" date="2016-06" db="UniProtKB">
        <authorList>
            <consortium name="WormBaseParasite"/>
        </authorList>
    </citation>
    <scope>IDENTIFICATION</scope>
</reference>